<dbReference type="RefSeq" id="WP_048885247.1">
    <property type="nucleotide sequence ID" value="NZ_CP011310.1"/>
</dbReference>
<evidence type="ECO:0000259" key="1">
    <source>
        <dbReference type="Pfam" id="PF02602"/>
    </source>
</evidence>
<organism evidence="2 3">
    <name type="scientific">Aurantiacibacter atlanticus</name>
    <dbReference type="NCBI Taxonomy" id="1648404"/>
    <lineage>
        <taxon>Bacteria</taxon>
        <taxon>Pseudomonadati</taxon>
        <taxon>Pseudomonadota</taxon>
        <taxon>Alphaproteobacteria</taxon>
        <taxon>Sphingomonadales</taxon>
        <taxon>Erythrobacteraceae</taxon>
        <taxon>Aurantiacibacter</taxon>
    </lineage>
</organism>
<dbReference type="EMBL" id="CP011310">
    <property type="protein sequence ID" value="AKQ41729.1"/>
    <property type="molecule type" value="Genomic_DNA"/>
</dbReference>
<proteinExistence type="predicted"/>
<feature type="domain" description="Tetrapyrrole biosynthesis uroporphyrinogen III synthase" evidence="1">
    <location>
        <begin position="28"/>
        <end position="210"/>
    </location>
</feature>
<accession>A0A0H4VF88</accession>
<protein>
    <submittedName>
        <fullName evidence="2">Uroporphyrinogen-III synthase</fullName>
    </submittedName>
</protein>
<reference evidence="3" key="2">
    <citation type="submission" date="2015-04" db="EMBL/GenBank/DDBJ databases">
        <title>The complete genome sequence of Erythrobacter sp. s21-N3.</title>
        <authorList>
            <person name="Zhuang L."/>
            <person name="Liu Y."/>
            <person name="Shao Z."/>
        </authorList>
    </citation>
    <scope>NUCLEOTIDE SEQUENCE [LARGE SCALE GENOMIC DNA]</scope>
    <source>
        <strain evidence="3">s21-N3</strain>
    </source>
</reference>
<dbReference type="GO" id="GO:0004852">
    <property type="term" value="F:uroporphyrinogen-III synthase activity"/>
    <property type="evidence" value="ECO:0007669"/>
    <property type="project" value="InterPro"/>
</dbReference>
<dbReference type="OrthoDB" id="7424801at2"/>
<dbReference type="InterPro" id="IPR036108">
    <property type="entry name" value="4pyrrol_syn_uPrphyn_synt_sf"/>
</dbReference>
<keyword evidence="3" id="KW-1185">Reference proteome</keyword>
<dbReference type="Gene3D" id="3.40.50.10090">
    <property type="match status" value="2"/>
</dbReference>
<dbReference type="Pfam" id="PF02602">
    <property type="entry name" value="HEM4"/>
    <property type="match status" value="1"/>
</dbReference>
<gene>
    <name evidence="2" type="ORF">CP97_06395</name>
</gene>
<dbReference type="STRING" id="1648404.CP97_06395"/>
<sequence>MIFAIRPEPGLQSTLQLARDMNMAIIGMPLFDVVPIAWDAPDPAQFNALLLGSANALRHGGATLEAFNILPVYAVGEATAQYAQEAGFTVAQTGAGGLQSLLDGAVDGTHFLRLAGAENVSLNVPKGITATTRIVYELRALPITGSDEVSLRAADPLVLLHSAAAARHFASECDRRGLDKSRISLACIGPRVVKAAGDGWAACRAAPQPDDIGVLALARDMCH</sequence>
<reference evidence="2 3" key="1">
    <citation type="journal article" date="2015" name="Int. J. Syst. Evol. Microbiol.">
        <title>Erythrobacter atlanticus sp. nov., a bacterium from ocean sediment able to degrade polycyclic aromatic hydrocarbons.</title>
        <authorList>
            <person name="Zhuang L."/>
            <person name="Liu Y."/>
            <person name="Wang L."/>
            <person name="Wang W."/>
            <person name="Shao Z."/>
        </authorList>
    </citation>
    <scope>NUCLEOTIDE SEQUENCE [LARGE SCALE GENOMIC DNA]</scope>
    <source>
        <strain evidence="3">s21-N3</strain>
    </source>
</reference>
<dbReference type="SUPFAM" id="SSF69618">
    <property type="entry name" value="HemD-like"/>
    <property type="match status" value="1"/>
</dbReference>
<dbReference type="Proteomes" id="UP000059113">
    <property type="component" value="Chromosome"/>
</dbReference>
<name>A0A0H4VF88_9SPHN</name>
<evidence type="ECO:0000313" key="3">
    <source>
        <dbReference type="Proteomes" id="UP000059113"/>
    </source>
</evidence>
<evidence type="ECO:0000313" key="2">
    <source>
        <dbReference type="EMBL" id="AKQ41729.1"/>
    </source>
</evidence>
<dbReference type="GO" id="GO:0033014">
    <property type="term" value="P:tetrapyrrole biosynthetic process"/>
    <property type="evidence" value="ECO:0007669"/>
    <property type="project" value="InterPro"/>
</dbReference>
<dbReference type="KEGG" id="ery:CP97_06395"/>
<dbReference type="AlphaFoldDB" id="A0A0H4VF88"/>
<dbReference type="PATRIC" id="fig|1648404.4.peg.1337"/>
<dbReference type="InterPro" id="IPR003754">
    <property type="entry name" value="4pyrrol_synth_uPrphyn_synth"/>
</dbReference>
<dbReference type="CDD" id="cd06578">
    <property type="entry name" value="HemD"/>
    <property type="match status" value="1"/>
</dbReference>